<dbReference type="PANTHER" id="PTHR22972:SF7">
    <property type="entry name" value="SERINE_THREONINE-PROTEIN KINASE PINK1, MITOCHONDRIAL"/>
    <property type="match status" value="1"/>
</dbReference>
<dbReference type="InterPro" id="IPR051511">
    <property type="entry name" value="MitoQC_Scaffold_Kinases"/>
</dbReference>
<reference evidence="16 17" key="1">
    <citation type="submission" date="2022-12" db="EMBL/GenBank/DDBJ databases">
        <title>Chromosome-level genome of Tegillarca granosa.</title>
        <authorList>
            <person name="Kim J."/>
        </authorList>
    </citation>
    <scope>NUCLEOTIDE SEQUENCE [LARGE SCALE GENOMIC DNA]</scope>
    <source>
        <strain evidence="16">Teg-2019</strain>
        <tissue evidence="16">Adductor muscle</tissue>
    </source>
</reference>
<evidence type="ECO:0000256" key="11">
    <source>
        <dbReference type="ARBA" id="ARBA00022946"/>
    </source>
</evidence>
<evidence type="ECO:0000256" key="4">
    <source>
        <dbReference type="ARBA" id="ARBA00022527"/>
    </source>
</evidence>
<keyword evidence="8" id="KW-0418">Kinase</keyword>
<evidence type="ECO:0000256" key="5">
    <source>
        <dbReference type="ARBA" id="ARBA00022679"/>
    </source>
</evidence>
<sequence>MLKARMLLHFKNRRLLKTPQGSKFFSQIIKKYDVNTLAADLRRRAAWQFGNHGNGRLPLFSFSLLGLAMVNKPEQDDVISQTVRDMFTNQDFKVHSERNGNNTLSVNMLEFGKRIGKGCNAAVYEARMKNHANIPDSDNDIQIIEEETTDELPDQNSFVTNSSVLSASEQEDDDDDIVIISEDDSSISSEDSFDFVTDVLVQNILPAVEMVVEDAVFDSCDNTDQSSLTSSLSEDMKKSEKCACDLAVKMMFNYDIDSNTDAIMHAFRKETIPADQDVNADAPRYTMTLRDYLNKGDNTPPQLVISDFGCCLADINYGLKIPYQTNEIDRGGIPTLMAPEIACAVPGKDSWLDYNKADLWTVGTLVYELFGMENPFMEGDNKLDCRTYLDSQLLRLPEEVPEVVKLLTESMLKRDPKQRPSPEDAANLMQIYLWFPEILNSKMKHAKYEVINSLLILASKVLIGCHGDRLHTLVCLQWTFLKRFNLCDIKHLLNF</sequence>
<gene>
    <name evidence="16" type="ORF">KUTeg_001392</name>
</gene>
<keyword evidence="17" id="KW-1185">Reference proteome</keyword>
<comment type="catalytic activity">
    <reaction evidence="13">
        <text>L-threonyl-[protein] + ATP = O-phospho-L-threonyl-[protein] + ADP + H(+)</text>
        <dbReference type="Rhea" id="RHEA:46608"/>
        <dbReference type="Rhea" id="RHEA-COMP:11060"/>
        <dbReference type="Rhea" id="RHEA-COMP:11605"/>
        <dbReference type="ChEBI" id="CHEBI:15378"/>
        <dbReference type="ChEBI" id="CHEBI:30013"/>
        <dbReference type="ChEBI" id="CHEBI:30616"/>
        <dbReference type="ChEBI" id="CHEBI:61977"/>
        <dbReference type="ChEBI" id="CHEBI:456216"/>
        <dbReference type="EC" id="2.7.11.1"/>
    </reaction>
</comment>
<dbReference type="SMART" id="SM00220">
    <property type="entry name" value="S_TKc"/>
    <property type="match status" value="1"/>
</dbReference>
<dbReference type="EC" id="2.7.11.1" evidence="3"/>
<keyword evidence="9" id="KW-0067">ATP-binding</keyword>
<protein>
    <recommendedName>
        <fullName evidence="3">non-specific serine/threonine protein kinase</fullName>
        <ecNumber evidence="3">2.7.11.1</ecNumber>
    </recommendedName>
</protein>
<dbReference type="Pfam" id="PF00069">
    <property type="entry name" value="Pkinase"/>
    <property type="match status" value="1"/>
</dbReference>
<evidence type="ECO:0000256" key="14">
    <source>
        <dbReference type="ARBA" id="ARBA00048679"/>
    </source>
</evidence>
<evidence type="ECO:0000313" key="16">
    <source>
        <dbReference type="EMBL" id="KAJ8319805.1"/>
    </source>
</evidence>
<keyword evidence="5" id="KW-0808">Transferase</keyword>
<evidence type="ECO:0000256" key="13">
    <source>
        <dbReference type="ARBA" id="ARBA00047899"/>
    </source>
</evidence>
<keyword evidence="6" id="KW-0479">Metal-binding</keyword>
<dbReference type="InterPro" id="IPR000719">
    <property type="entry name" value="Prot_kinase_dom"/>
</dbReference>
<evidence type="ECO:0000313" key="17">
    <source>
        <dbReference type="Proteomes" id="UP001217089"/>
    </source>
</evidence>
<evidence type="ECO:0000256" key="9">
    <source>
        <dbReference type="ARBA" id="ARBA00022840"/>
    </source>
</evidence>
<dbReference type="EMBL" id="JARBDR010000141">
    <property type="protein sequence ID" value="KAJ8319805.1"/>
    <property type="molecule type" value="Genomic_DNA"/>
</dbReference>
<keyword evidence="4" id="KW-0723">Serine/threonine-protein kinase</keyword>
<keyword evidence="12" id="KW-0496">Mitochondrion</keyword>
<comment type="caution">
    <text evidence="16">The sequence shown here is derived from an EMBL/GenBank/DDBJ whole genome shotgun (WGS) entry which is preliminary data.</text>
</comment>
<dbReference type="InterPro" id="IPR011009">
    <property type="entry name" value="Kinase-like_dom_sf"/>
</dbReference>
<evidence type="ECO:0000256" key="8">
    <source>
        <dbReference type="ARBA" id="ARBA00022777"/>
    </source>
</evidence>
<evidence type="ECO:0000256" key="7">
    <source>
        <dbReference type="ARBA" id="ARBA00022741"/>
    </source>
</evidence>
<accession>A0ABQ9FRE1</accession>
<dbReference type="PANTHER" id="PTHR22972">
    <property type="entry name" value="SERINE/THREONINE PROTEIN KINASE"/>
    <property type="match status" value="1"/>
</dbReference>
<name>A0ABQ9FRE1_TEGGR</name>
<comment type="catalytic activity">
    <reaction evidence="14">
        <text>L-seryl-[protein] + ATP = O-phospho-L-seryl-[protein] + ADP + H(+)</text>
        <dbReference type="Rhea" id="RHEA:17989"/>
        <dbReference type="Rhea" id="RHEA-COMP:9863"/>
        <dbReference type="Rhea" id="RHEA-COMP:11604"/>
        <dbReference type="ChEBI" id="CHEBI:15378"/>
        <dbReference type="ChEBI" id="CHEBI:29999"/>
        <dbReference type="ChEBI" id="CHEBI:30616"/>
        <dbReference type="ChEBI" id="CHEBI:83421"/>
        <dbReference type="ChEBI" id="CHEBI:456216"/>
        <dbReference type="EC" id="2.7.11.1"/>
    </reaction>
</comment>
<dbReference type="PROSITE" id="PS50011">
    <property type="entry name" value="PROTEIN_KINASE_DOM"/>
    <property type="match status" value="1"/>
</dbReference>
<feature type="domain" description="Protein kinase" evidence="15">
    <location>
        <begin position="109"/>
        <end position="435"/>
    </location>
</feature>
<evidence type="ECO:0000256" key="3">
    <source>
        <dbReference type="ARBA" id="ARBA00012513"/>
    </source>
</evidence>
<dbReference type="Proteomes" id="UP001217089">
    <property type="component" value="Unassembled WGS sequence"/>
</dbReference>
<evidence type="ECO:0000256" key="1">
    <source>
        <dbReference type="ARBA" id="ARBA00001946"/>
    </source>
</evidence>
<comment type="cofactor">
    <cofactor evidence="1">
        <name>Mg(2+)</name>
        <dbReference type="ChEBI" id="CHEBI:18420"/>
    </cofactor>
</comment>
<dbReference type="SUPFAM" id="SSF56112">
    <property type="entry name" value="Protein kinase-like (PK-like)"/>
    <property type="match status" value="1"/>
</dbReference>
<keyword evidence="11" id="KW-0809">Transit peptide</keyword>
<keyword evidence="10" id="KW-0460">Magnesium</keyword>
<evidence type="ECO:0000256" key="10">
    <source>
        <dbReference type="ARBA" id="ARBA00022842"/>
    </source>
</evidence>
<keyword evidence="7" id="KW-0547">Nucleotide-binding</keyword>
<dbReference type="Gene3D" id="1.10.510.10">
    <property type="entry name" value="Transferase(Phosphotransferase) domain 1"/>
    <property type="match status" value="1"/>
</dbReference>
<evidence type="ECO:0000256" key="6">
    <source>
        <dbReference type="ARBA" id="ARBA00022723"/>
    </source>
</evidence>
<evidence type="ECO:0000259" key="15">
    <source>
        <dbReference type="PROSITE" id="PS50011"/>
    </source>
</evidence>
<organism evidence="16 17">
    <name type="scientific">Tegillarca granosa</name>
    <name type="common">Malaysian cockle</name>
    <name type="synonym">Anadara granosa</name>
    <dbReference type="NCBI Taxonomy" id="220873"/>
    <lineage>
        <taxon>Eukaryota</taxon>
        <taxon>Metazoa</taxon>
        <taxon>Spiralia</taxon>
        <taxon>Lophotrochozoa</taxon>
        <taxon>Mollusca</taxon>
        <taxon>Bivalvia</taxon>
        <taxon>Autobranchia</taxon>
        <taxon>Pteriomorphia</taxon>
        <taxon>Arcoida</taxon>
        <taxon>Arcoidea</taxon>
        <taxon>Arcidae</taxon>
        <taxon>Tegillarca</taxon>
    </lineage>
</organism>
<evidence type="ECO:0000256" key="12">
    <source>
        <dbReference type="ARBA" id="ARBA00023128"/>
    </source>
</evidence>
<proteinExistence type="predicted"/>
<evidence type="ECO:0000256" key="2">
    <source>
        <dbReference type="ARBA" id="ARBA00004173"/>
    </source>
</evidence>
<comment type="subcellular location">
    <subcellularLocation>
        <location evidence="2">Mitochondrion</location>
    </subcellularLocation>
</comment>